<feature type="binding site" evidence="2">
    <location>
        <position position="150"/>
    </location>
    <ligand>
        <name>substrate</name>
    </ligand>
</feature>
<organism evidence="3 4">
    <name type="scientific">Fodinibius sediminis</name>
    <dbReference type="NCBI Taxonomy" id="1214077"/>
    <lineage>
        <taxon>Bacteria</taxon>
        <taxon>Pseudomonadati</taxon>
        <taxon>Balneolota</taxon>
        <taxon>Balneolia</taxon>
        <taxon>Balneolales</taxon>
        <taxon>Balneolaceae</taxon>
        <taxon>Fodinibius</taxon>
    </lineage>
</organism>
<dbReference type="Gene3D" id="3.40.50.11190">
    <property type="match status" value="1"/>
</dbReference>
<evidence type="ECO:0000256" key="2">
    <source>
        <dbReference type="PIRSR" id="PIRSR620023-2"/>
    </source>
</evidence>
<name>A0A521EUV6_9BACT</name>
<gene>
    <name evidence="3" type="ORF">SAMN06265218_11928</name>
</gene>
<dbReference type="Gene3D" id="3.40.50.2000">
    <property type="entry name" value="Glycogen Phosphorylase B"/>
    <property type="match status" value="1"/>
</dbReference>
<dbReference type="SUPFAM" id="SSF53756">
    <property type="entry name" value="UDP-Glycosyltransferase/glycogen phosphorylase"/>
    <property type="match status" value="1"/>
</dbReference>
<feature type="active site" description="Proton acceptor" evidence="1">
    <location>
        <position position="20"/>
    </location>
</feature>
<keyword evidence="4" id="KW-1185">Reference proteome</keyword>
<evidence type="ECO:0000313" key="3">
    <source>
        <dbReference type="EMBL" id="SMO87685.1"/>
    </source>
</evidence>
<dbReference type="Proteomes" id="UP000317593">
    <property type="component" value="Unassembled WGS sequence"/>
</dbReference>
<dbReference type="AlphaFoldDB" id="A0A521EUV6"/>
<dbReference type="InterPro" id="IPR020023">
    <property type="entry name" value="PseG"/>
</dbReference>
<reference evidence="3 4" key="1">
    <citation type="submission" date="2017-05" db="EMBL/GenBank/DDBJ databases">
        <authorList>
            <person name="Varghese N."/>
            <person name="Submissions S."/>
        </authorList>
    </citation>
    <scope>NUCLEOTIDE SEQUENCE [LARGE SCALE GENOMIC DNA]</scope>
    <source>
        <strain evidence="3 4">DSM 21194</strain>
    </source>
</reference>
<proteinExistence type="predicted"/>
<dbReference type="NCBIfam" id="TIGR03590">
    <property type="entry name" value="PseG"/>
    <property type="match status" value="1"/>
</dbReference>
<protein>
    <submittedName>
        <fullName evidence="3">UDP-2,4-diacetamido-2,4,6-trideoxy-beta-L-altropyranose hydrolase</fullName>
    </submittedName>
</protein>
<sequence>MEKRTIYFRADGDSEIGLGHIYRSLALAQMIEPIFNIVFVSRKISNKVKKNLSEQYDYVFQSISEEKSFYNEVNSSLEEVIVVLDGYHFNTQYQKKLKKTGVPVVSIDDIHSHHFMSDVVINHAPGMSKEDYSIEDYTKVCLGPDYALLRPEFIALTSRINTVDKLETAFICFGGSDPNNLTAKCVQVLEEFENITDAIVITGAGYKKTESNYLENLTNRLTVSHYHDVDDSLMTKLMKDSDFAIVPSSTILYEVLAARLPVITGYFIDNQRNIYKGFMETGAVLGVGNLSTKHIREGILKLTVDKSSDMVSIQEDLIDGKSPQRILKLFQQL</sequence>
<feature type="binding site" evidence="2">
    <location>
        <position position="254"/>
    </location>
    <ligand>
        <name>substrate</name>
    </ligand>
</feature>
<accession>A0A521EUV6</accession>
<dbReference type="RefSeq" id="WP_185958464.1">
    <property type="nucleotide sequence ID" value="NZ_FXTH01000019.1"/>
</dbReference>
<evidence type="ECO:0000256" key="1">
    <source>
        <dbReference type="PIRSR" id="PIRSR620023-1"/>
    </source>
</evidence>
<dbReference type="GO" id="GO:0016787">
    <property type="term" value="F:hydrolase activity"/>
    <property type="evidence" value="ECO:0007669"/>
    <property type="project" value="UniProtKB-KW"/>
</dbReference>
<dbReference type="EMBL" id="FXTH01000019">
    <property type="protein sequence ID" value="SMO87685.1"/>
    <property type="molecule type" value="Genomic_DNA"/>
</dbReference>
<keyword evidence="3" id="KW-0378">Hydrolase</keyword>
<evidence type="ECO:0000313" key="4">
    <source>
        <dbReference type="Proteomes" id="UP000317593"/>
    </source>
</evidence>